<comment type="similarity">
    <text evidence="18">Belongs to the NnrE/AIBP family.</text>
</comment>
<evidence type="ECO:0000259" key="21">
    <source>
        <dbReference type="PROSITE" id="PS51385"/>
    </source>
</evidence>
<dbReference type="SUPFAM" id="SSF53613">
    <property type="entry name" value="Ribokinase-like"/>
    <property type="match status" value="1"/>
</dbReference>
<dbReference type="GO" id="GO:0005524">
    <property type="term" value="F:ATP binding"/>
    <property type="evidence" value="ECO:0007669"/>
    <property type="project" value="UniProtKB-UniRule"/>
</dbReference>
<dbReference type="GO" id="GO:0110051">
    <property type="term" value="P:metabolite repair"/>
    <property type="evidence" value="ECO:0007669"/>
    <property type="project" value="TreeGrafter"/>
</dbReference>
<comment type="catalytic activity">
    <reaction evidence="15 17 19">
        <text>(6S)-NADHX + ADP = AMP + phosphate + NADH + H(+)</text>
        <dbReference type="Rhea" id="RHEA:32223"/>
        <dbReference type="ChEBI" id="CHEBI:15378"/>
        <dbReference type="ChEBI" id="CHEBI:43474"/>
        <dbReference type="ChEBI" id="CHEBI:57945"/>
        <dbReference type="ChEBI" id="CHEBI:64074"/>
        <dbReference type="ChEBI" id="CHEBI:456215"/>
        <dbReference type="ChEBI" id="CHEBI:456216"/>
        <dbReference type="EC" id="4.2.1.136"/>
    </reaction>
</comment>
<dbReference type="InterPro" id="IPR000631">
    <property type="entry name" value="CARKD"/>
</dbReference>
<dbReference type="PROSITE" id="PS01050">
    <property type="entry name" value="YJEF_C_2"/>
    <property type="match status" value="1"/>
</dbReference>
<comment type="similarity">
    <text evidence="17">Belongs to the NnrD/CARKD family.</text>
</comment>
<dbReference type="GO" id="GO:0052855">
    <property type="term" value="F:ADP-dependent NAD(P)H-hydrate dehydratase activity"/>
    <property type="evidence" value="ECO:0007669"/>
    <property type="project" value="UniProtKB-UniRule"/>
</dbReference>
<evidence type="ECO:0000313" key="22">
    <source>
        <dbReference type="EMBL" id="QBK30632.1"/>
    </source>
</evidence>
<evidence type="ECO:0000256" key="6">
    <source>
        <dbReference type="ARBA" id="ARBA00022741"/>
    </source>
</evidence>
<dbReference type="EC" id="5.1.99.6" evidence="19"/>
<feature type="domain" description="YjeF C-terminal" evidence="20">
    <location>
        <begin position="214"/>
        <end position="489"/>
    </location>
</feature>
<dbReference type="Pfam" id="PF03853">
    <property type="entry name" value="YjeF_N"/>
    <property type="match status" value="1"/>
</dbReference>
<dbReference type="GO" id="GO:0046872">
    <property type="term" value="F:metal ion binding"/>
    <property type="evidence" value="ECO:0007669"/>
    <property type="project" value="UniProtKB-UniRule"/>
</dbReference>
<evidence type="ECO:0000256" key="8">
    <source>
        <dbReference type="ARBA" id="ARBA00022857"/>
    </source>
</evidence>
<dbReference type="InterPro" id="IPR029056">
    <property type="entry name" value="Ribokinase-like"/>
</dbReference>
<comment type="catalytic activity">
    <reaction evidence="16 17 19">
        <text>(6S)-NADPHX + ADP = AMP + phosphate + NADPH + H(+)</text>
        <dbReference type="Rhea" id="RHEA:32235"/>
        <dbReference type="ChEBI" id="CHEBI:15378"/>
        <dbReference type="ChEBI" id="CHEBI:43474"/>
        <dbReference type="ChEBI" id="CHEBI:57783"/>
        <dbReference type="ChEBI" id="CHEBI:64076"/>
        <dbReference type="ChEBI" id="CHEBI:456215"/>
        <dbReference type="ChEBI" id="CHEBI:456216"/>
        <dbReference type="EC" id="4.2.1.136"/>
    </reaction>
</comment>
<dbReference type="InterPro" id="IPR036652">
    <property type="entry name" value="YjeF_N_dom_sf"/>
</dbReference>
<dbReference type="Proteomes" id="UP000293719">
    <property type="component" value="Chromosome"/>
</dbReference>
<evidence type="ECO:0000256" key="3">
    <source>
        <dbReference type="ARBA" id="ARBA00006001"/>
    </source>
</evidence>
<evidence type="ECO:0000256" key="12">
    <source>
        <dbReference type="ARBA" id="ARBA00023239"/>
    </source>
</evidence>
<dbReference type="NCBIfam" id="TIGR00196">
    <property type="entry name" value="yjeF_cterm"/>
    <property type="match status" value="1"/>
</dbReference>
<evidence type="ECO:0000256" key="15">
    <source>
        <dbReference type="ARBA" id="ARBA00048238"/>
    </source>
</evidence>
<evidence type="ECO:0000256" key="5">
    <source>
        <dbReference type="ARBA" id="ARBA00022723"/>
    </source>
</evidence>
<dbReference type="PIRSF" id="PIRSF017184">
    <property type="entry name" value="Nnr"/>
    <property type="match status" value="1"/>
</dbReference>
<comment type="catalytic activity">
    <reaction evidence="1 18 19">
        <text>(6R)-NADHX = (6S)-NADHX</text>
        <dbReference type="Rhea" id="RHEA:32215"/>
        <dbReference type="ChEBI" id="CHEBI:64074"/>
        <dbReference type="ChEBI" id="CHEBI:64075"/>
        <dbReference type="EC" id="5.1.99.6"/>
    </reaction>
</comment>
<evidence type="ECO:0000256" key="7">
    <source>
        <dbReference type="ARBA" id="ARBA00022840"/>
    </source>
</evidence>
<dbReference type="InterPro" id="IPR004443">
    <property type="entry name" value="YjeF_N_dom"/>
</dbReference>
<accession>A0A4P6UZZ5</accession>
<comment type="function">
    <text evidence="14 19">Bifunctional enzyme that catalyzes the epimerization of the S- and R-forms of NAD(P)HX and the dehydration of the S-form of NAD(P)HX at the expense of ADP, which is converted to AMP. This allows the repair of both epimers of NAD(P)HX, a damaged form of NAD(P)H that is a result of enzymatic or heat-dependent hydration.</text>
</comment>
<feature type="binding site" evidence="18">
    <location>
        <position position="123"/>
    </location>
    <ligand>
        <name>K(+)</name>
        <dbReference type="ChEBI" id="CHEBI:29103"/>
    </ligand>
</feature>
<dbReference type="GO" id="GO:0046496">
    <property type="term" value="P:nicotinamide nucleotide metabolic process"/>
    <property type="evidence" value="ECO:0007669"/>
    <property type="project" value="UniProtKB-UniRule"/>
</dbReference>
<keyword evidence="23" id="KW-1185">Reference proteome</keyword>
<feature type="binding site" evidence="18">
    <location>
        <position position="64"/>
    </location>
    <ligand>
        <name>K(+)</name>
        <dbReference type="ChEBI" id="CHEBI:29103"/>
    </ligand>
</feature>
<dbReference type="Gene3D" id="3.40.50.10260">
    <property type="entry name" value="YjeF N-terminal domain"/>
    <property type="match status" value="1"/>
</dbReference>
<proteinExistence type="inferred from homology"/>
<dbReference type="NCBIfam" id="TIGR00197">
    <property type="entry name" value="yjeF_nterm"/>
    <property type="match status" value="1"/>
</dbReference>
<feature type="binding site" evidence="17">
    <location>
        <position position="434"/>
    </location>
    <ligand>
        <name>AMP</name>
        <dbReference type="ChEBI" id="CHEBI:456215"/>
    </ligand>
</feature>
<evidence type="ECO:0000256" key="1">
    <source>
        <dbReference type="ARBA" id="ARBA00000013"/>
    </source>
</evidence>
<keyword evidence="7 17" id="KW-0067">ATP-binding</keyword>
<dbReference type="HAMAP" id="MF_01966">
    <property type="entry name" value="NADHX_epimerase"/>
    <property type="match status" value="1"/>
</dbReference>
<evidence type="ECO:0000256" key="4">
    <source>
        <dbReference type="ARBA" id="ARBA00009524"/>
    </source>
</evidence>
<evidence type="ECO:0000259" key="20">
    <source>
        <dbReference type="PROSITE" id="PS51383"/>
    </source>
</evidence>
<keyword evidence="12 17" id="KW-0456">Lyase</keyword>
<feature type="binding site" evidence="18">
    <location>
        <begin position="63"/>
        <end position="67"/>
    </location>
    <ligand>
        <name>(6S)-NADPHX</name>
        <dbReference type="ChEBI" id="CHEBI:64076"/>
    </ligand>
</feature>
<evidence type="ECO:0000256" key="19">
    <source>
        <dbReference type="PIRNR" id="PIRNR017184"/>
    </source>
</evidence>
<dbReference type="HAMAP" id="MF_01965">
    <property type="entry name" value="NADHX_dehydratase"/>
    <property type="match status" value="1"/>
</dbReference>
<comment type="subunit">
    <text evidence="17">Homotetramer.</text>
</comment>
<comment type="function">
    <text evidence="18">Catalyzes the epimerization of the S- and R-forms of NAD(P)HX, a damaged form of NAD(P)H that is a result of enzymatic or heat-dependent hydration. This is a prerequisite for the S-specific NAD(P)H-hydrate dehydratase to allow the repair of both epimers of NAD(P)HX.</text>
</comment>
<dbReference type="AlphaFoldDB" id="A0A4P6UZZ5"/>
<dbReference type="RefSeq" id="WP_131616318.1">
    <property type="nucleotide sequence ID" value="NZ_CP036532.1"/>
</dbReference>
<evidence type="ECO:0000256" key="9">
    <source>
        <dbReference type="ARBA" id="ARBA00022958"/>
    </source>
</evidence>
<protein>
    <recommendedName>
        <fullName evidence="19">Bifunctional NAD(P)H-hydrate repair enzyme</fullName>
    </recommendedName>
    <alternativeName>
        <fullName evidence="19">Nicotinamide nucleotide repair protein</fullName>
    </alternativeName>
    <domain>
        <recommendedName>
            <fullName evidence="19">ADP-dependent (S)-NAD(P)H-hydrate dehydratase</fullName>
            <ecNumber evidence="19">4.2.1.136</ecNumber>
        </recommendedName>
        <alternativeName>
            <fullName evidence="19">ADP-dependent NAD(P)HX dehydratase</fullName>
        </alternativeName>
    </domain>
    <domain>
        <recommendedName>
            <fullName evidence="19">NAD(P)H-hydrate epimerase</fullName>
            <ecNumber evidence="19">5.1.99.6</ecNumber>
        </recommendedName>
    </domain>
</protein>
<keyword evidence="11 18" id="KW-0413">Isomerase</keyword>
<evidence type="ECO:0000256" key="13">
    <source>
        <dbReference type="ARBA" id="ARBA00023268"/>
    </source>
</evidence>
<keyword evidence="5 18" id="KW-0479">Metal-binding</keyword>
<dbReference type="PANTHER" id="PTHR12592:SF0">
    <property type="entry name" value="ATP-DEPENDENT (S)-NAD(P)H-HYDRATE DEHYDRATASE"/>
    <property type="match status" value="1"/>
</dbReference>
<dbReference type="PROSITE" id="PS51385">
    <property type="entry name" value="YJEF_N"/>
    <property type="match status" value="1"/>
</dbReference>
<evidence type="ECO:0000256" key="2">
    <source>
        <dbReference type="ARBA" id="ARBA00000909"/>
    </source>
</evidence>
<organism evidence="22 23">
    <name type="scientific">Roseitalea porphyridii</name>
    <dbReference type="NCBI Taxonomy" id="1852022"/>
    <lineage>
        <taxon>Bacteria</taxon>
        <taxon>Pseudomonadati</taxon>
        <taxon>Pseudomonadota</taxon>
        <taxon>Alphaproteobacteria</taxon>
        <taxon>Hyphomicrobiales</taxon>
        <taxon>Ahrensiaceae</taxon>
        <taxon>Roseitalea</taxon>
    </lineage>
</organism>
<dbReference type="GeneID" id="90767331"/>
<feature type="binding site" evidence="17">
    <location>
        <position position="313"/>
    </location>
    <ligand>
        <name>(6S)-NADPHX</name>
        <dbReference type="ChEBI" id="CHEBI:64076"/>
    </ligand>
</feature>
<comment type="cofactor">
    <cofactor evidence="17">
        <name>Mg(2+)</name>
        <dbReference type="ChEBI" id="CHEBI:18420"/>
    </cofactor>
</comment>
<dbReference type="InterPro" id="IPR017953">
    <property type="entry name" value="Carbohydrate_kinase_pred_CS"/>
</dbReference>
<evidence type="ECO:0000256" key="17">
    <source>
        <dbReference type="HAMAP-Rule" id="MF_01965"/>
    </source>
</evidence>
<comment type="caution">
    <text evidence="18">Lacks conserved residue(s) required for the propagation of feature annotation.</text>
</comment>
<dbReference type="OrthoDB" id="9806925at2"/>
<gene>
    <name evidence="18" type="primary">nnrE</name>
    <name evidence="17" type="synonym">nnrD</name>
    <name evidence="22" type="ORF">E0E05_08495</name>
</gene>
<feature type="binding site" evidence="17">
    <location>
        <position position="435"/>
    </location>
    <ligand>
        <name>(6S)-NADPHX</name>
        <dbReference type="ChEBI" id="CHEBI:64076"/>
    </ligand>
</feature>
<feature type="binding site" evidence="17">
    <location>
        <position position="251"/>
    </location>
    <ligand>
        <name>(6S)-NADPHX</name>
        <dbReference type="ChEBI" id="CHEBI:64076"/>
    </ligand>
</feature>
<comment type="similarity">
    <text evidence="3 19">In the N-terminal section; belongs to the NnrE/AIBP family.</text>
</comment>
<evidence type="ECO:0000256" key="10">
    <source>
        <dbReference type="ARBA" id="ARBA00023027"/>
    </source>
</evidence>
<dbReference type="EC" id="4.2.1.136" evidence="19"/>
<feature type="binding site" evidence="18">
    <location>
        <position position="156"/>
    </location>
    <ligand>
        <name>(6S)-NADPHX</name>
        <dbReference type="ChEBI" id="CHEBI:64076"/>
    </ligand>
</feature>
<dbReference type="KEGG" id="rpod:E0E05_08495"/>
<keyword evidence="8 17" id="KW-0521">NADP</keyword>
<feature type="binding site" evidence="18">
    <location>
        <position position="159"/>
    </location>
    <ligand>
        <name>K(+)</name>
        <dbReference type="ChEBI" id="CHEBI:29103"/>
    </ligand>
</feature>
<keyword evidence="10 17" id="KW-0520">NAD</keyword>
<sequence>MADIAADAILSNAEMAAADRATIDSGAFSGPALMENAGAAVAAAALARFAGAARVHVLCGPGNNGGDGYVAARILAERGVVVCVYALKPPRPDSDAEQAARRWAGAVETLDALVPHAGDLVIDALFGAGFSGGLPDPVKTALVRCRDAGCPVLAVDLPSGVNGDTGEGEDAVQCAATVTFYRKRPGHLLFPGRTLCGTIETVDIDVRAAEPPRTWQNGPALWTLPRHRADTHKYARGAVAVLSGPRHGTGAARLSAMGAQRSGPGAATILGHPDALDIHAAHITSIMLRPLGDDPLAALQALKGLGAVVLGPGLGDFALARRLAPAILIETEAMLVLDADAITAFADDPSPLFEAARTGGAERLVLTPHAGEFARLFPDIADGDGGKLAKARQAADRSGGIVLFKGADTVVAAPDGRAAINANATAALATAGSGDVLAGIIAGLAAQSMPAFEAACAAAWLHGEAGRRAGSHAIAEDIADALPAVFGEIGG</sequence>
<dbReference type="GO" id="GO:0052856">
    <property type="term" value="F:NAD(P)HX epimerase activity"/>
    <property type="evidence" value="ECO:0007669"/>
    <property type="project" value="UniProtKB-UniRule"/>
</dbReference>
<evidence type="ECO:0000256" key="18">
    <source>
        <dbReference type="HAMAP-Rule" id="MF_01966"/>
    </source>
</evidence>
<dbReference type="PROSITE" id="PS51383">
    <property type="entry name" value="YJEF_C_3"/>
    <property type="match status" value="1"/>
</dbReference>
<dbReference type="PANTHER" id="PTHR12592">
    <property type="entry name" value="ATP-DEPENDENT (S)-NAD(P)H-HYDRATE DEHYDRATASE FAMILY MEMBER"/>
    <property type="match status" value="1"/>
</dbReference>
<comment type="cofactor">
    <cofactor evidence="18 19">
        <name>K(+)</name>
        <dbReference type="ChEBI" id="CHEBI:29103"/>
    </cofactor>
    <text evidence="18 19">Binds 1 potassium ion per subunit.</text>
</comment>
<dbReference type="CDD" id="cd01171">
    <property type="entry name" value="YXKO-related"/>
    <property type="match status" value="1"/>
</dbReference>
<dbReference type="Pfam" id="PF01256">
    <property type="entry name" value="Carb_kinase"/>
    <property type="match status" value="1"/>
</dbReference>
<keyword evidence="13" id="KW-0511">Multifunctional enzyme</keyword>
<evidence type="ECO:0000256" key="16">
    <source>
        <dbReference type="ARBA" id="ARBA00049209"/>
    </source>
</evidence>
<dbReference type="InterPro" id="IPR030677">
    <property type="entry name" value="Nnr"/>
</dbReference>
<comment type="catalytic activity">
    <reaction evidence="2 18 19">
        <text>(6R)-NADPHX = (6S)-NADPHX</text>
        <dbReference type="Rhea" id="RHEA:32227"/>
        <dbReference type="ChEBI" id="CHEBI:64076"/>
        <dbReference type="ChEBI" id="CHEBI:64077"/>
        <dbReference type="EC" id="5.1.99.6"/>
    </reaction>
</comment>
<feature type="domain" description="YjeF N-terminal" evidence="21">
    <location>
        <begin position="15"/>
        <end position="212"/>
    </location>
</feature>
<comment type="similarity">
    <text evidence="4 19">In the C-terminal section; belongs to the NnrD/CARKD family.</text>
</comment>
<evidence type="ECO:0000256" key="14">
    <source>
        <dbReference type="ARBA" id="ARBA00025153"/>
    </source>
</evidence>
<evidence type="ECO:0000256" key="11">
    <source>
        <dbReference type="ARBA" id="ARBA00023235"/>
    </source>
</evidence>
<reference evidence="22 23" key="1">
    <citation type="journal article" date="2017" name="Int. J. Syst. Evol. Microbiol.">
        <title>Roseitalea porphyridii gen. nov., sp. nov., isolated from a red alga, and reclassification of Hoeflea suaedae Chung et al. 2013 as Pseudohoeflea suaedae gen. nov., comb. nov.</title>
        <authorList>
            <person name="Hyeon J.W."/>
            <person name="Jeong S.E."/>
            <person name="Baek K."/>
            <person name="Jeon C.O."/>
        </authorList>
    </citation>
    <scope>NUCLEOTIDE SEQUENCE [LARGE SCALE GENOMIC DNA]</scope>
    <source>
        <strain evidence="22 23">MA7-20</strain>
    </source>
</reference>
<dbReference type="EMBL" id="CP036532">
    <property type="protein sequence ID" value="QBK30632.1"/>
    <property type="molecule type" value="Genomic_DNA"/>
</dbReference>
<keyword evidence="6 17" id="KW-0547">Nucleotide-binding</keyword>
<evidence type="ECO:0000313" key="23">
    <source>
        <dbReference type="Proteomes" id="UP000293719"/>
    </source>
</evidence>
<dbReference type="SUPFAM" id="SSF64153">
    <property type="entry name" value="YjeF N-terminal domain-like"/>
    <property type="match status" value="1"/>
</dbReference>
<dbReference type="Gene3D" id="3.40.1190.20">
    <property type="match status" value="1"/>
</dbReference>
<feature type="binding site" evidence="17">
    <location>
        <position position="369"/>
    </location>
    <ligand>
        <name>(6S)-NADPHX</name>
        <dbReference type="ChEBI" id="CHEBI:64076"/>
    </ligand>
</feature>
<keyword evidence="9 18" id="KW-0630">Potassium</keyword>
<comment type="function">
    <text evidence="17">Catalyzes the dehydration of the S-form of NAD(P)HX at the expense of ADP, which is converted to AMP. Together with NAD(P)HX epimerase, which catalyzes the epimerization of the S- and R-forms, the enzyme allows the repair of both epimers of NAD(P)HX, a damaged form of NAD(P)H that is a result of enzymatic or heat-dependent hydration.</text>
</comment>
<feature type="binding site" evidence="18">
    <location>
        <begin position="127"/>
        <end position="133"/>
    </location>
    <ligand>
        <name>(6S)-NADPHX</name>
        <dbReference type="ChEBI" id="CHEBI:64076"/>
    </ligand>
</feature>
<feature type="binding site" evidence="17">
    <location>
        <begin position="405"/>
        <end position="409"/>
    </location>
    <ligand>
        <name>AMP</name>
        <dbReference type="ChEBI" id="CHEBI:456215"/>
    </ligand>
</feature>
<name>A0A4P6UZZ5_9HYPH</name>